<gene>
    <name evidence="2" type="ORF">MPUL_00530</name>
    <name evidence="3" type="ORF">MPUL_53610</name>
</gene>
<dbReference type="RefSeq" id="WP_264072990.1">
    <property type="nucleotide sequence ID" value="NZ_JACKTF010000052.1"/>
</dbReference>
<evidence type="ECO:0000313" key="4">
    <source>
        <dbReference type="Proteomes" id="UP000467252"/>
    </source>
</evidence>
<dbReference type="Proteomes" id="UP000467252">
    <property type="component" value="Chromosome"/>
</dbReference>
<feature type="chain" id="PRO_5044657927" description="Secreted protein" evidence="1">
    <location>
        <begin position="43"/>
        <end position="123"/>
    </location>
</feature>
<dbReference type="EMBL" id="AP022599">
    <property type="protein sequence ID" value="BBY78895.1"/>
    <property type="molecule type" value="Genomic_DNA"/>
</dbReference>
<evidence type="ECO:0000256" key="1">
    <source>
        <dbReference type="SAM" id="SignalP"/>
    </source>
</evidence>
<evidence type="ECO:0000313" key="2">
    <source>
        <dbReference type="EMBL" id="BBY78895.1"/>
    </source>
</evidence>
<sequence>MSHTMIRQPRWAGRSVHVRKARRVLAATAAAATLAGTGVLWAADADALPDPHVPQPPFWCPGNGPGLSASGWGGYCEGKTFPDGTRLNTFRVGYWWQPLRCIIPDGTPNPPLAGPGGCAGVLG</sequence>
<organism evidence="3 4">
    <name type="scientific">Mycolicibacterium pulveris</name>
    <name type="common">Mycobacterium pulveris</name>
    <dbReference type="NCBI Taxonomy" id="36813"/>
    <lineage>
        <taxon>Bacteria</taxon>
        <taxon>Bacillati</taxon>
        <taxon>Actinomycetota</taxon>
        <taxon>Actinomycetes</taxon>
        <taxon>Mycobacteriales</taxon>
        <taxon>Mycobacteriaceae</taxon>
        <taxon>Mycolicibacterium</taxon>
    </lineage>
</organism>
<proteinExistence type="predicted"/>
<dbReference type="EMBL" id="AP022599">
    <property type="protein sequence ID" value="BBY84203.1"/>
    <property type="molecule type" value="Genomic_DNA"/>
</dbReference>
<accession>A0A7I7UTL8</accession>
<protein>
    <recommendedName>
        <fullName evidence="5">Secreted protein</fullName>
    </recommendedName>
</protein>
<evidence type="ECO:0000313" key="3">
    <source>
        <dbReference type="EMBL" id="BBY84203.1"/>
    </source>
</evidence>
<dbReference type="AlphaFoldDB" id="A0A7I7UTL8"/>
<keyword evidence="4" id="KW-1185">Reference proteome</keyword>
<name>A0A7I7UTL8_MYCPV</name>
<reference evidence="3 4" key="1">
    <citation type="journal article" date="2019" name="Emerg. Microbes Infect.">
        <title>Comprehensive subspecies identification of 175 nontuberculous mycobacteria species based on 7547 genomic profiles.</title>
        <authorList>
            <person name="Matsumoto Y."/>
            <person name="Kinjo T."/>
            <person name="Motooka D."/>
            <person name="Nabeya D."/>
            <person name="Jung N."/>
            <person name="Uechi K."/>
            <person name="Horii T."/>
            <person name="Iida T."/>
            <person name="Fujita J."/>
            <person name="Nakamura S."/>
        </authorList>
    </citation>
    <scope>NUCLEOTIDE SEQUENCE [LARGE SCALE GENOMIC DNA]</scope>
    <source>
        <strain evidence="3 4">JCM 6370</strain>
    </source>
</reference>
<keyword evidence="1" id="KW-0732">Signal</keyword>
<evidence type="ECO:0008006" key="5">
    <source>
        <dbReference type="Google" id="ProtNLM"/>
    </source>
</evidence>
<reference evidence="3" key="2">
    <citation type="submission" date="2020-02" db="EMBL/GenBank/DDBJ databases">
        <authorList>
            <person name="Matsumoto Y."/>
            <person name="Motooka D."/>
            <person name="Nakamura S."/>
        </authorList>
    </citation>
    <scope>NUCLEOTIDE SEQUENCE</scope>
    <source>
        <strain evidence="3">JCM 6370</strain>
    </source>
</reference>
<feature type="signal peptide" evidence="1">
    <location>
        <begin position="1"/>
        <end position="42"/>
    </location>
</feature>